<name>X0SQ63_9ZZZZ</name>
<gene>
    <name evidence="1" type="ORF">S01H1_16614</name>
</gene>
<feature type="non-terminal residue" evidence="1">
    <location>
        <position position="142"/>
    </location>
</feature>
<dbReference type="AlphaFoldDB" id="X0SQ63"/>
<reference evidence="1" key="1">
    <citation type="journal article" date="2014" name="Front. Microbiol.">
        <title>High frequency of phylogenetically diverse reductive dehalogenase-homologous genes in deep subseafloor sedimentary metagenomes.</title>
        <authorList>
            <person name="Kawai M."/>
            <person name="Futagami T."/>
            <person name="Toyoda A."/>
            <person name="Takaki Y."/>
            <person name="Nishi S."/>
            <person name="Hori S."/>
            <person name="Arai W."/>
            <person name="Tsubouchi T."/>
            <person name="Morono Y."/>
            <person name="Uchiyama I."/>
            <person name="Ito T."/>
            <person name="Fujiyama A."/>
            <person name="Inagaki F."/>
            <person name="Takami H."/>
        </authorList>
    </citation>
    <scope>NUCLEOTIDE SEQUENCE</scope>
    <source>
        <strain evidence="1">Expedition CK06-06</strain>
    </source>
</reference>
<sequence length="142" mass="15769">MPIQEQKRKIIWDDEPEEKKPIPVAEKVGGRKVVWDVTDEPKYEKLRTTTPEGYVPPTPERAEARTIGAWAKRIPGKLWNVMKVIPELGPMVADLAVNASEKIPRISEIRKSSDILEFPMRAGGAVAEEVVKPLAVGMGTGM</sequence>
<protein>
    <submittedName>
        <fullName evidence="1">Uncharacterized protein</fullName>
    </submittedName>
</protein>
<comment type="caution">
    <text evidence="1">The sequence shown here is derived from an EMBL/GenBank/DDBJ whole genome shotgun (WGS) entry which is preliminary data.</text>
</comment>
<proteinExistence type="predicted"/>
<organism evidence="1">
    <name type="scientific">marine sediment metagenome</name>
    <dbReference type="NCBI Taxonomy" id="412755"/>
    <lineage>
        <taxon>unclassified sequences</taxon>
        <taxon>metagenomes</taxon>
        <taxon>ecological metagenomes</taxon>
    </lineage>
</organism>
<accession>X0SQ63</accession>
<evidence type="ECO:0000313" key="1">
    <source>
        <dbReference type="EMBL" id="GAF83224.1"/>
    </source>
</evidence>
<dbReference type="EMBL" id="BARS01008750">
    <property type="protein sequence ID" value="GAF83224.1"/>
    <property type="molecule type" value="Genomic_DNA"/>
</dbReference>